<reference evidence="1 2" key="1">
    <citation type="submission" date="2022-11" db="EMBL/GenBank/DDBJ databases">
        <title>Minimal conservation of predation-associated metabolite biosynthetic gene clusters underscores biosynthetic potential of Myxococcota including descriptions for ten novel species: Archangium lansinium sp. nov., Myxococcus landrumus sp. nov., Nannocystis bai.</title>
        <authorList>
            <person name="Ahearne A."/>
            <person name="Stevens C."/>
            <person name="Dowd S."/>
        </authorList>
    </citation>
    <scope>NUCLEOTIDE SEQUENCE [LARGE SCALE GENOMIC DNA]</scope>
    <source>
        <strain evidence="1 2">RJM3</strain>
    </source>
</reference>
<protein>
    <recommendedName>
        <fullName evidence="3">4-vinyl reductase 4VR domain-containing protein</fullName>
    </recommendedName>
</protein>
<sequence>MLSKFTITGLTLRGHLDAFKAVDAPRTVYTRYGLGRVGPSGEFEFHETCPIDKLVRAENELCALIGPQKAFEMGVAGMKYAESPPGVTDIVTAMQMFDAAYHFNHLEDGVPMFDPQTGTMREGIGHYRCLSISRHRAVMEVDVPYPCDFDRGLMQAWARRFERTALVTHIEPSVCRKTGAPRCRYEVSWK</sequence>
<accession>A0ABT5EFC2</accession>
<dbReference type="EMBL" id="JAQNDO010000001">
    <property type="protein sequence ID" value="MDC0740524.1"/>
    <property type="molecule type" value="Genomic_DNA"/>
</dbReference>
<evidence type="ECO:0000313" key="1">
    <source>
        <dbReference type="EMBL" id="MDC0740524.1"/>
    </source>
</evidence>
<gene>
    <name evidence="1" type="ORF">POL67_04150</name>
</gene>
<dbReference type="Proteomes" id="UP001221411">
    <property type="component" value="Unassembled WGS sequence"/>
</dbReference>
<comment type="caution">
    <text evidence="1">The sequence shown here is derived from an EMBL/GenBank/DDBJ whole genome shotgun (WGS) entry which is preliminary data.</text>
</comment>
<evidence type="ECO:0008006" key="3">
    <source>
        <dbReference type="Google" id="ProtNLM"/>
    </source>
</evidence>
<proteinExistence type="predicted"/>
<name>A0ABT5EFC2_9BACT</name>
<keyword evidence="2" id="KW-1185">Reference proteome</keyword>
<evidence type="ECO:0000313" key="2">
    <source>
        <dbReference type="Proteomes" id="UP001221411"/>
    </source>
</evidence>
<organism evidence="1 2">
    <name type="scientific">Polyangium mundeleinium</name>
    <dbReference type="NCBI Taxonomy" id="2995306"/>
    <lineage>
        <taxon>Bacteria</taxon>
        <taxon>Pseudomonadati</taxon>
        <taxon>Myxococcota</taxon>
        <taxon>Polyangia</taxon>
        <taxon>Polyangiales</taxon>
        <taxon>Polyangiaceae</taxon>
        <taxon>Polyangium</taxon>
    </lineage>
</organism>
<dbReference type="RefSeq" id="WP_271915725.1">
    <property type="nucleotide sequence ID" value="NZ_JAQNDO010000001.1"/>
</dbReference>